<reference evidence="1 2" key="1">
    <citation type="journal article" date="2013" name="BMC Genomics">
        <title>Genome sequencing and comparative genomics of honey bee microsporidia, Nosema apis reveal novel insights into host-parasite interactions.</title>
        <authorList>
            <person name="Chen Yp."/>
            <person name="Pettis J.S."/>
            <person name="Zhao Y."/>
            <person name="Liu X."/>
            <person name="Tallon L.J."/>
            <person name="Sadzewicz L.D."/>
            <person name="Li R."/>
            <person name="Zheng H."/>
            <person name="Huang S."/>
            <person name="Zhang X."/>
            <person name="Hamilton M.C."/>
            <person name="Pernal S.F."/>
            <person name="Melathopoulos A.P."/>
            <person name="Yan X."/>
            <person name="Evans J.D."/>
        </authorList>
    </citation>
    <scope>NUCLEOTIDE SEQUENCE [LARGE SCALE GENOMIC DNA]</scope>
    <source>
        <strain evidence="1 2">BRL 01</strain>
    </source>
</reference>
<gene>
    <name evidence="1" type="ORF">NAPIS_ORF00317</name>
</gene>
<protein>
    <submittedName>
        <fullName evidence="1">Uncharacterized protein</fullName>
    </submittedName>
</protein>
<accession>T0MM71</accession>
<dbReference type="VEuPathDB" id="MicrosporidiaDB:NAPIS_ORF00317"/>
<dbReference type="EMBL" id="KE647005">
    <property type="protein sequence ID" value="EQB62110.1"/>
    <property type="molecule type" value="Genomic_DNA"/>
</dbReference>
<organism evidence="1 2">
    <name type="scientific">Vairimorpha apis BRL 01</name>
    <dbReference type="NCBI Taxonomy" id="1037528"/>
    <lineage>
        <taxon>Eukaryota</taxon>
        <taxon>Fungi</taxon>
        <taxon>Fungi incertae sedis</taxon>
        <taxon>Microsporidia</taxon>
        <taxon>Nosematidae</taxon>
        <taxon>Vairimorpha</taxon>
    </lineage>
</organism>
<dbReference type="HOGENOM" id="CLU_1586957_0_0_1"/>
<evidence type="ECO:0000313" key="1">
    <source>
        <dbReference type="EMBL" id="EQB62110.1"/>
    </source>
</evidence>
<name>T0MM71_9MICR</name>
<dbReference type="Proteomes" id="UP000053780">
    <property type="component" value="Unassembled WGS sequence"/>
</dbReference>
<evidence type="ECO:0000313" key="2">
    <source>
        <dbReference type="Proteomes" id="UP000053780"/>
    </source>
</evidence>
<dbReference type="AlphaFoldDB" id="T0MM71"/>
<keyword evidence="2" id="KW-1185">Reference proteome</keyword>
<sequence length="168" mass="20120">MGNKYKIFTKKWRFGQKKCWEIDGNRIKLHKCKDKISQLFDIIDSDKEECNNGFLETENCLNHNNNESYDKSSESNEMTDEGDLDLNKLLNMNEHNDKGLESTCCDFENKTRNELTNNFNLRDRFNNGYNCNANNKMERAYQYIQENYANYQEVMNFYKNIERHLNCN</sequence>
<proteinExistence type="predicted"/>